<dbReference type="EMBL" id="JBHTIS010003985">
    <property type="protein sequence ID" value="MFD1051925.1"/>
    <property type="molecule type" value="Genomic_DNA"/>
</dbReference>
<evidence type="ECO:0000313" key="2">
    <source>
        <dbReference type="EMBL" id="MFD1051925.1"/>
    </source>
</evidence>
<feature type="domain" description="DUF6745" evidence="1">
    <location>
        <begin position="68"/>
        <end position="168"/>
    </location>
</feature>
<reference evidence="3" key="1">
    <citation type="journal article" date="2019" name="Int. J. Syst. Evol. Microbiol.">
        <title>The Global Catalogue of Microorganisms (GCM) 10K type strain sequencing project: providing services to taxonomists for standard genome sequencing and annotation.</title>
        <authorList>
            <consortium name="The Broad Institute Genomics Platform"/>
            <consortium name="The Broad Institute Genome Sequencing Center for Infectious Disease"/>
            <person name="Wu L."/>
            <person name="Ma J."/>
        </authorList>
    </citation>
    <scope>NUCLEOTIDE SEQUENCE [LARGE SCALE GENOMIC DNA]</scope>
    <source>
        <strain evidence="3">JCM 31486</strain>
    </source>
</reference>
<organism evidence="2 3">
    <name type="scientific">Kibdelosporangium lantanae</name>
    <dbReference type="NCBI Taxonomy" id="1497396"/>
    <lineage>
        <taxon>Bacteria</taxon>
        <taxon>Bacillati</taxon>
        <taxon>Actinomycetota</taxon>
        <taxon>Actinomycetes</taxon>
        <taxon>Pseudonocardiales</taxon>
        <taxon>Pseudonocardiaceae</taxon>
        <taxon>Kibdelosporangium</taxon>
    </lineage>
</organism>
<feature type="non-terminal residue" evidence="2">
    <location>
        <position position="1"/>
    </location>
</feature>
<accession>A0ABW3MRW4</accession>
<dbReference type="InterPro" id="IPR046633">
    <property type="entry name" value="DUF6745"/>
</dbReference>
<evidence type="ECO:0000259" key="1">
    <source>
        <dbReference type="Pfam" id="PF20530"/>
    </source>
</evidence>
<feature type="non-terminal residue" evidence="2">
    <location>
        <position position="194"/>
    </location>
</feature>
<sequence length="194" mass="22257">DLRARLDRQIRLEDRFQSREALVMLRQGRPIADVLARGVRGVLRRTVRESIAGPVMAAMPERRALLWFGQHDVDWLAHFDVQQQVNVLSPSTRDAEELALWSTLARSSGWWWPREGRCVIAERPLAIRTEPVPSTEYDEVRLHSGDSPAVVYADGWAIHSWHGFRVPEWVIESGSAPSGVWWSNTTWSWSHARS</sequence>
<keyword evidence="3" id="KW-1185">Reference proteome</keyword>
<comment type="caution">
    <text evidence="2">The sequence shown here is derived from an EMBL/GenBank/DDBJ whole genome shotgun (WGS) entry which is preliminary data.</text>
</comment>
<gene>
    <name evidence="2" type="ORF">ACFQ1S_43365</name>
</gene>
<protein>
    <submittedName>
        <fullName evidence="2">DUF6745 domain-containing protein</fullName>
    </submittedName>
</protein>
<name>A0ABW3MRW4_9PSEU</name>
<dbReference type="Proteomes" id="UP001597045">
    <property type="component" value="Unassembled WGS sequence"/>
</dbReference>
<evidence type="ECO:0000313" key="3">
    <source>
        <dbReference type="Proteomes" id="UP001597045"/>
    </source>
</evidence>
<proteinExistence type="predicted"/>
<dbReference type="Pfam" id="PF20530">
    <property type="entry name" value="DUF6745"/>
    <property type="match status" value="1"/>
</dbReference>